<keyword evidence="2" id="KW-0540">Nuclease</keyword>
<dbReference type="GO" id="GO:0004519">
    <property type="term" value="F:endonuclease activity"/>
    <property type="evidence" value="ECO:0007669"/>
    <property type="project" value="UniProtKB-KW"/>
</dbReference>
<feature type="compositionally biased region" description="Basic and acidic residues" evidence="1">
    <location>
        <begin position="167"/>
        <end position="179"/>
    </location>
</feature>
<evidence type="ECO:0000313" key="3">
    <source>
        <dbReference type="Proteomes" id="UP000538147"/>
    </source>
</evidence>
<keyword evidence="2" id="KW-0255">Endonuclease</keyword>
<dbReference type="CDD" id="cd00085">
    <property type="entry name" value="HNHc"/>
    <property type="match status" value="1"/>
</dbReference>
<organism evidence="2 3">
    <name type="scientific">Polymorphobacter multimanifer</name>
    <dbReference type="NCBI Taxonomy" id="1070431"/>
    <lineage>
        <taxon>Bacteria</taxon>
        <taxon>Pseudomonadati</taxon>
        <taxon>Pseudomonadota</taxon>
        <taxon>Alphaproteobacteria</taxon>
        <taxon>Sphingomonadales</taxon>
        <taxon>Sphingosinicellaceae</taxon>
        <taxon>Polymorphobacter</taxon>
    </lineage>
</organism>
<comment type="caution">
    <text evidence="2">The sequence shown here is derived from an EMBL/GenBank/DDBJ whole genome shotgun (WGS) entry which is preliminary data.</text>
</comment>
<proteinExistence type="predicted"/>
<protein>
    <submittedName>
        <fullName evidence="2">5-methylcytosine-specific restriction endonuclease McrA</fullName>
    </submittedName>
</protein>
<feature type="region of interest" description="Disordered" evidence="1">
    <location>
        <begin position="243"/>
        <end position="281"/>
    </location>
</feature>
<sequence>MSGPSDHPAAAYPLWLPMPAVPVRVIVGPPGNGAALFVAGRMQPGEVSIDVAAIIAELSSGQAATGGGDWIIRALEARNARLAALAKPEDITGAWLIAGAPKQWQRDFWSRTLGAEIIVLDPGKQAAIAGAAAENVAVKYVHRWYAEAQDAMAGMMMPAARTTPPPRETRPIEPRESSSKRGYGSTHRVLRDKQLAREPWCRFCWEERKQKVPATVLDHILPFKRPDDSTDWKLWGDPKNHRSLCKPCHDARGAQRGRAEKPAGAATNGRPMDPAHPWNRK</sequence>
<keyword evidence="2" id="KW-0378">Hydrolase</keyword>
<evidence type="ECO:0000313" key="2">
    <source>
        <dbReference type="EMBL" id="MBB6228343.1"/>
    </source>
</evidence>
<dbReference type="RefSeq" id="WP_184200507.1">
    <property type="nucleotide sequence ID" value="NZ_JACIIV010000018.1"/>
</dbReference>
<reference evidence="2 3" key="1">
    <citation type="submission" date="2020-08" db="EMBL/GenBank/DDBJ databases">
        <title>Genomic Encyclopedia of Type Strains, Phase IV (KMG-IV): sequencing the most valuable type-strain genomes for metagenomic binning, comparative biology and taxonomic classification.</title>
        <authorList>
            <person name="Goeker M."/>
        </authorList>
    </citation>
    <scope>NUCLEOTIDE SEQUENCE [LARGE SCALE GENOMIC DNA]</scope>
    <source>
        <strain evidence="2 3">DSM 102189</strain>
    </source>
</reference>
<evidence type="ECO:0000256" key="1">
    <source>
        <dbReference type="SAM" id="MobiDB-lite"/>
    </source>
</evidence>
<accession>A0A841LBJ2</accession>
<feature type="region of interest" description="Disordered" evidence="1">
    <location>
        <begin position="161"/>
        <end position="188"/>
    </location>
</feature>
<gene>
    <name evidence="2" type="ORF">FHS79_002528</name>
</gene>
<dbReference type="Proteomes" id="UP000538147">
    <property type="component" value="Unassembled WGS sequence"/>
</dbReference>
<dbReference type="AlphaFoldDB" id="A0A841LBJ2"/>
<name>A0A841LBJ2_9SPHN</name>
<dbReference type="EMBL" id="JACIIV010000018">
    <property type="protein sequence ID" value="MBB6228343.1"/>
    <property type="molecule type" value="Genomic_DNA"/>
</dbReference>
<dbReference type="InterPro" id="IPR003615">
    <property type="entry name" value="HNH_nuc"/>
</dbReference>
<feature type="compositionally biased region" description="Basic and acidic residues" evidence="1">
    <location>
        <begin position="247"/>
        <end position="261"/>
    </location>
</feature>
<keyword evidence="3" id="KW-1185">Reference proteome</keyword>